<comment type="caution">
    <text evidence="7">The sequence shown here is derived from an EMBL/GenBank/DDBJ whole genome shotgun (WGS) entry which is preliminary data.</text>
</comment>
<keyword evidence="2" id="KW-0488">Methylation</keyword>
<evidence type="ECO:0000256" key="5">
    <source>
        <dbReference type="ARBA" id="ARBA00023136"/>
    </source>
</evidence>
<dbReference type="Gene3D" id="3.30.700.10">
    <property type="entry name" value="Glycoprotein, Type 4 Pilin"/>
    <property type="match status" value="1"/>
</dbReference>
<dbReference type="InterPro" id="IPR045584">
    <property type="entry name" value="Pilin-like"/>
</dbReference>
<dbReference type="Proteomes" id="UP000178168">
    <property type="component" value="Unassembled WGS sequence"/>
</dbReference>
<feature type="transmembrane region" description="Helical" evidence="6">
    <location>
        <begin position="13"/>
        <end position="31"/>
    </location>
</feature>
<keyword evidence="4 6" id="KW-1133">Transmembrane helix</keyword>
<keyword evidence="5 6" id="KW-0472">Membrane</keyword>
<dbReference type="GO" id="GO:0015627">
    <property type="term" value="C:type II protein secretion system complex"/>
    <property type="evidence" value="ECO:0007669"/>
    <property type="project" value="InterPro"/>
</dbReference>
<comment type="subcellular location">
    <subcellularLocation>
        <location evidence="1">Membrane</location>
        <topology evidence="1">Single-pass membrane protein</topology>
    </subcellularLocation>
</comment>
<dbReference type="SUPFAM" id="SSF54523">
    <property type="entry name" value="Pili subunits"/>
    <property type="match status" value="1"/>
</dbReference>
<evidence type="ECO:0008006" key="9">
    <source>
        <dbReference type="Google" id="ProtNLM"/>
    </source>
</evidence>
<evidence type="ECO:0000313" key="8">
    <source>
        <dbReference type="Proteomes" id="UP000178168"/>
    </source>
</evidence>
<accession>A0A1G2SM03</accession>
<dbReference type="InterPro" id="IPR012902">
    <property type="entry name" value="N_methyl_site"/>
</dbReference>
<evidence type="ECO:0000256" key="6">
    <source>
        <dbReference type="SAM" id="Phobius"/>
    </source>
</evidence>
<dbReference type="PRINTS" id="PR00813">
    <property type="entry name" value="BCTERIALGSPG"/>
</dbReference>
<dbReference type="InterPro" id="IPR000983">
    <property type="entry name" value="Bac_GSPG_pilin"/>
</dbReference>
<evidence type="ECO:0000256" key="2">
    <source>
        <dbReference type="ARBA" id="ARBA00022481"/>
    </source>
</evidence>
<dbReference type="AlphaFoldDB" id="A0A1G2SM03"/>
<evidence type="ECO:0000256" key="3">
    <source>
        <dbReference type="ARBA" id="ARBA00022692"/>
    </source>
</evidence>
<name>A0A1G2SM03_9BACT</name>
<evidence type="ECO:0000256" key="4">
    <source>
        <dbReference type="ARBA" id="ARBA00022989"/>
    </source>
</evidence>
<dbReference type="NCBIfam" id="TIGR02532">
    <property type="entry name" value="IV_pilin_GFxxxE"/>
    <property type="match status" value="1"/>
</dbReference>
<sequence>MKNTKDGFTLIELLVVISIISLMSSVVLTALQDARGRSRDAKRIETLIQVQRALELYYHDNNQYPSYTYAYSTLGSQCGAGSRWCSLETALSPYLSKLPRGESGITWYYDTNSGDGYTSYGLMTQFESTSYNQKESSDGGYASYTAWYEVGAQPQYCNAKGRNWLANSAFVCNGSN</sequence>
<evidence type="ECO:0000256" key="1">
    <source>
        <dbReference type="ARBA" id="ARBA00004167"/>
    </source>
</evidence>
<protein>
    <recommendedName>
        <fullName evidence="9">Type II secretion system protein GspG C-terminal domain-containing protein</fullName>
    </recommendedName>
</protein>
<dbReference type="Pfam" id="PF07963">
    <property type="entry name" value="N_methyl"/>
    <property type="match status" value="1"/>
</dbReference>
<dbReference type="GO" id="GO:0016020">
    <property type="term" value="C:membrane"/>
    <property type="evidence" value="ECO:0007669"/>
    <property type="project" value="UniProtKB-SubCell"/>
</dbReference>
<dbReference type="EMBL" id="MHUZ01000011">
    <property type="protein sequence ID" value="OHA86006.1"/>
    <property type="molecule type" value="Genomic_DNA"/>
</dbReference>
<proteinExistence type="predicted"/>
<dbReference type="STRING" id="1802730.A2591_02395"/>
<gene>
    <name evidence="7" type="ORF">A2591_02395</name>
</gene>
<evidence type="ECO:0000313" key="7">
    <source>
        <dbReference type="EMBL" id="OHA86006.1"/>
    </source>
</evidence>
<keyword evidence="3 6" id="KW-0812">Transmembrane</keyword>
<dbReference type="PANTHER" id="PTHR30093">
    <property type="entry name" value="GENERAL SECRETION PATHWAY PROTEIN G"/>
    <property type="match status" value="1"/>
</dbReference>
<dbReference type="PANTHER" id="PTHR30093:SF44">
    <property type="entry name" value="TYPE II SECRETION SYSTEM CORE PROTEIN G"/>
    <property type="match status" value="1"/>
</dbReference>
<reference evidence="7 8" key="1">
    <citation type="journal article" date="2016" name="Nat. Commun.">
        <title>Thousands of microbial genomes shed light on interconnected biogeochemical processes in an aquifer system.</title>
        <authorList>
            <person name="Anantharaman K."/>
            <person name="Brown C.T."/>
            <person name="Hug L.A."/>
            <person name="Sharon I."/>
            <person name="Castelle C.J."/>
            <person name="Probst A.J."/>
            <person name="Thomas B.C."/>
            <person name="Singh A."/>
            <person name="Wilkins M.J."/>
            <person name="Karaoz U."/>
            <person name="Brodie E.L."/>
            <person name="Williams K.H."/>
            <person name="Hubbard S.S."/>
            <person name="Banfield J.F."/>
        </authorList>
    </citation>
    <scope>NUCLEOTIDE SEQUENCE [LARGE SCALE GENOMIC DNA]</scope>
</reference>
<dbReference type="GO" id="GO:0015628">
    <property type="term" value="P:protein secretion by the type II secretion system"/>
    <property type="evidence" value="ECO:0007669"/>
    <property type="project" value="InterPro"/>
</dbReference>
<organism evidence="7 8">
    <name type="scientific">Candidatus Yonathbacteria bacterium RIFOXYD1_FULL_52_36</name>
    <dbReference type="NCBI Taxonomy" id="1802730"/>
    <lineage>
        <taxon>Bacteria</taxon>
        <taxon>Candidatus Yonathiibacteriota</taxon>
    </lineage>
</organism>